<dbReference type="GO" id="GO:0030170">
    <property type="term" value="F:pyridoxal phosphate binding"/>
    <property type="evidence" value="ECO:0007669"/>
    <property type="project" value="InterPro"/>
</dbReference>
<keyword evidence="2" id="KW-0808">Transferase</keyword>
<sequence length="97" mass="10452">MPSFIGRVQGSILEDVYGTHIIDLAAGIAVTRVGATNTWGQAQVALEMSKFTHTCFMVIEYDSFTKVAAWLINEILAMAPEFSEGGMVTTPLAAILD</sequence>
<protein>
    <submittedName>
        <fullName evidence="2">Aminotransferase class III-fold pyridoxal phosphate-dependent enzyme</fullName>
    </submittedName>
</protein>
<dbReference type="Pfam" id="PF00202">
    <property type="entry name" value="Aminotran_3"/>
    <property type="match status" value="1"/>
</dbReference>
<dbReference type="InterPro" id="IPR015422">
    <property type="entry name" value="PyrdxlP-dep_Trfase_small"/>
</dbReference>
<evidence type="ECO:0000313" key="2">
    <source>
        <dbReference type="EMBL" id="MBG0741378.1"/>
    </source>
</evidence>
<dbReference type="EMBL" id="JADNYM010000029">
    <property type="protein sequence ID" value="MBG0741378.1"/>
    <property type="molecule type" value="Genomic_DNA"/>
</dbReference>
<keyword evidence="2" id="KW-0032">Aminotransferase</keyword>
<accession>A0A931CNB1</accession>
<dbReference type="RefSeq" id="WP_196398312.1">
    <property type="nucleotide sequence ID" value="NZ_JADNYM010000029.1"/>
</dbReference>
<name>A0A931CNB1_9MICC</name>
<dbReference type="Proteomes" id="UP000655366">
    <property type="component" value="Unassembled WGS sequence"/>
</dbReference>
<proteinExistence type="predicted"/>
<dbReference type="GO" id="GO:0008483">
    <property type="term" value="F:transaminase activity"/>
    <property type="evidence" value="ECO:0007669"/>
    <property type="project" value="UniProtKB-KW"/>
</dbReference>
<dbReference type="InterPro" id="IPR015424">
    <property type="entry name" value="PyrdxlP-dep_Trfase"/>
</dbReference>
<comment type="caution">
    <text evidence="2">The sequence shown here is derived from an EMBL/GenBank/DDBJ whole genome shotgun (WGS) entry which is preliminary data.</text>
</comment>
<evidence type="ECO:0000256" key="1">
    <source>
        <dbReference type="ARBA" id="ARBA00022898"/>
    </source>
</evidence>
<gene>
    <name evidence="2" type="ORF">IV500_18610</name>
</gene>
<dbReference type="InterPro" id="IPR015421">
    <property type="entry name" value="PyrdxlP-dep_Trfase_major"/>
</dbReference>
<dbReference type="AlphaFoldDB" id="A0A931CNB1"/>
<dbReference type="Gene3D" id="3.90.1150.10">
    <property type="entry name" value="Aspartate Aminotransferase, domain 1"/>
    <property type="match status" value="1"/>
</dbReference>
<reference evidence="2 3" key="1">
    <citation type="submission" date="2020-11" db="EMBL/GenBank/DDBJ databases">
        <title>Arthrobacter antarcticus sp. nov., isolated from Antarctic Soil.</title>
        <authorList>
            <person name="Li J."/>
        </authorList>
    </citation>
    <scope>NUCLEOTIDE SEQUENCE [LARGE SCALE GENOMIC DNA]</scope>
    <source>
        <strain evidence="2 3">Z1-20</strain>
    </source>
</reference>
<dbReference type="InterPro" id="IPR005814">
    <property type="entry name" value="Aminotrans_3"/>
</dbReference>
<dbReference type="SUPFAM" id="SSF53383">
    <property type="entry name" value="PLP-dependent transferases"/>
    <property type="match status" value="1"/>
</dbReference>
<keyword evidence="3" id="KW-1185">Reference proteome</keyword>
<evidence type="ECO:0000313" key="3">
    <source>
        <dbReference type="Proteomes" id="UP000655366"/>
    </source>
</evidence>
<dbReference type="Gene3D" id="3.40.640.10">
    <property type="entry name" value="Type I PLP-dependent aspartate aminotransferase-like (Major domain)"/>
    <property type="match status" value="1"/>
</dbReference>
<organism evidence="2 3">
    <name type="scientific">Arthrobacter terrae</name>
    <dbReference type="NCBI Taxonomy" id="2935737"/>
    <lineage>
        <taxon>Bacteria</taxon>
        <taxon>Bacillati</taxon>
        <taxon>Actinomycetota</taxon>
        <taxon>Actinomycetes</taxon>
        <taxon>Micrococcales</taxon>
        <taxon>Micrococcaceae</taxon>
        <taxon>Arthrobacter</taxon>
    </lineage>
</organism>
<keyword evidence="1" id="KW-0663">Pyridoxal phosphate</keyword>